<comment type="caution">
    <text evidence="10">The sequence shown here is derived from an EMBL/GenBank/DDBJ whole genome shotgun (WGS) entry which is preliminary data.</text>
</comment>
<keyword evidence="11" id="KW-1185">Reference proteome</keyword>
<proteinExistence type="inferred from homology"/>
<feature type="transmembrane region" description="Helical" evidence="8">
    <location>
        <begin position="293"/>
        <end position="314"/>
    </location>
</feature>
<gene>
    <name evidence="10" type="ORF">J8A68_004302</name>
</gene>
<keyword evidence="7 8" id="KW-0472">Membrane</keyword>
<comment type="similarity">
    <text evidence="2">Belongs to the amino acid-polyamine-organocation (APC) superfamily. YAT (TC 2.A.3.10) family.</text>
</comment>
<evidence type="ECO:0000313" key="10">
    <source>
        <dbReference type="EMBL" id="KAG7662174.1"/>
    </source>
</evidence>
<comment type="subcellular location">
    <subcellularLocation>
        <location evidence="1">Membrane</location>
        <topology evidence="1">Multi-pass membrane protein</topology>
    </subcellularLocation>
</comment>
<dbReference type="GO" id="GO:0016020">
    <property type="term" value="C:membrane"/>
    <property type="evidence" value="ECO:0007669"/>
    <property type="project" value="UniProtKB-SubCell"/>
</dbReference>
<feature type="domain" description="Amino acid permease/ SLC12A" evidence="9">
    <location>
        <begin position="60"/>
        <end position="516"/>
    </location>
</feature>
<protein>
    <recommendedName>
        <fullName evidence="9">Amino acid permease/ SLC12A domain-containing protein</fullName>
    </recommendedName>
</protein>
<evidence type="ECO:0000256" key="2">
    <source>
        <dbReference type="ARBA" id="ARBA00006983"/>
    </source>
</evidence>
<reference evidence="10 11" key="1">
    <citation type="journal article" date="2021" name="DNA Res.">
        <title>Genome analysis of Candida subhashii reveals its hybrid nature and dual mitochondrial genome conformations.</title>
        <authorList>
            <person name="Mixao V."/>
            <person name="Hegedusova E."/>
            <person name="Saus E."/>
            <person name="Pryszcz L.P."/>
            <person name="Cillingova A."/>
            <person name="Nosek J."/>
            <person name="Gabaldon T."/>
        </authorList>
    </citation>
    <scope>NUCLEOTIDE SEQUENCE [LARGE SCALE GENOMIC DNA]</scope>
    <source>
        <strain evidence="10 11">CBS 10753</strain>
    </source>
</reference>
<feature type="transmembrane region" description="Helical" evidence="8">
    <location>
        <begin position="172"/>
        <end position="192"/>
    </location>
</feature>
<accession>A0A8J5Q6F9</accession>
<evidence type="ECO:0000259" key="9">
    <source>
        <dbReference type="Pfam" id="PF00324"/>
    </source>
</evidence>
<feature type="transmembrane region" description="Helical" evidence="8">
    <location>
        <begin position="198"/>
        <end position="221"/>
    </location>
</feature>
<dbReference type="PROSITE" id="PS00218">
    <property type="entry name" value="AMINO_ACID_PERMEASE_1"/>
    <property type="match status" value="1"/>
</dbReference>
<dbReference type="Pfam" id="PF00324">
    <property type="entry name" value="AA_permease"/>
    <property type="match status" value="1"/>
</dbReference>
<name>A0A8J5Q6F9_9ASCO</name>
<feature type="transmembrane region" description="Helical" evidence="8">
    <location>
        <begin position="497"/>
        <end position="516"/>
    </location>
</feature>
<feature type="transmembrane region" description="Helical" evidence="8">
    <location>
        <begin position="90"/>
        <end position="109"/>
    </location>
</feature>
<keyword evidence="4 8" id="KW-0812">Transmembrane</keyword>
<keyword evidence="5" id="KW-0029">Amino-acid transport</keyword>
<dbReference type="RefSeq" id="XP_049262407.1">
    <property type="nucleotide sequence ID" value="XM_049408247.1"/>
</dbReference>
<feature type="transmembrane region" description="Helical" evidence="8">
    <location>
        <begin position="61"/>
        <end position="83"/>
    </location>
</feature>
<evidence type="ECO:0000256" key="4">
    <source>
        <dbReference type="ARBA" id="ARBA00022692"/>
    </source>
</evidence>
<feature type="transmembrane region" description="Helical" evidence="8">
    <location>
        <begin position="393"/>
        <end position="410"/>
    </location>
</feature>
<keyword evidence="6 8" id="KW-1133">Transmembrane helix</keyword>
<feature type="transmembrane region" description="Helical" evidence="8">
    <location>
        <begin position="464"/>
        <end position="485"/>
    </location>
</feature>
<evidence type="ECO:0000256" key="3">
    <source>
        <dbReference type="ARBA" id="ARBA00022448"/>
    </source>
</evidence>
<feature type="transmembrane region" description="Helical" evidence="8">
    <location>
        <begin position="142"/>
        <end position="165"/>
    </location>
</feature>
<evidence type="ECO:0000256" key="5">
    <source>
        <dbReference type="ARBA" id="ARBA00022970"/>
    </source>
</evidence>
<dbReference type="Proteomes" id="UP000694255">
    <property type="component" value="Unassembled WGS sequence"/>
</dbReference>
<dbReference type="GeneID" id="73471102"/>
<dbReference type="AlphaFoldDB" id="A0A8J5Q6F9"/>
<dbReference type="EMBL" id="JAGSYN010000183">
    <property type="protein sequence ID" value="KAG7662174.1"/>
    <property type="molecule type" value="Genomic_DNA"/>
</dbReference>
<dbReference type="OrthoDB" id="3900342at2759"/>
<dbReference type="PANTHER" id="PTHR43341:SF36">
    <property type="entry name" value="PROLINE-SPECIFIC PERMEASE"/>
    <property type="match status" value="1"/>
</dbReference>
<dbReference type="GO" id="GO:0015171">
    <property type="term" value="F:amino acid transmembrane transporter activity"/>
    <property type="evidence" value="ECO:0007669"/>
    <property type="project" value="TreeGrafter"/>
</dbReference>
<evidence type="ECO:0000256" key="6">
    <source>
        <dbReference type="ARBA" id="ARBA00022989"/>
    </source>
</evidence>
<dbReference type="InterPro" id="IPR004840">
    <property type="entry name" value="Amino_acid_permease_CS"/>
</dbReference>
<dbReference type="InterPro" id="IPR050524">
    <property type="entry name" value="APC_YAT"/>
</dbReference>
<evidence type="ECO:0000256" key="8">
    <source>
        <dbReference type="SAM" id="Phobius"/>
    </source>
</evidence>
<organism evidence="10 11">
    <name type="scientific">[Candida] subhashii</name>
    <dbReference type="NCBI Taxonomy" id="561895"/>
    <lineage>
        <taxon>Eukaryota</taxon>
        <taxon>Fungi</taxon>
        <taxon>Dikarya</taxon>
        <taxon>Ascomycota</taxon>
        <taxon>Saccharomycotina</taxon>
        <taxon>Pichiomycetes</taxon>
        <taxon>Debaryomycetaceae</taxon>
        <taxon>Spathaspora</taxon>
    </lineage>
</organism>
<dbReference type="PIRSF" id="PIRSF006060">
    <property type="entry name" value="AA_transporter"/>
    <property type="match status" value="1"/>
</dbReference>
<dbReference type="PANTHER" id="PTHR43341">
    <property type="entry name" value="AMINO ACID PERMEASE"/>
    <property type="match status" value="1"/>
</dbReference>
<feature type="transmembrane region" description="Helical" evidence="8">
    <location>
        <begin position="422"/>
        <end position="443"/>
    </location>
</feature>
<sequence>MVRKSIQRGDRSSLSISISNTAIVQVDEKTGQILSATNSNGSEYEQFNEHTLERGLKSRHVQLIAIGGAIGTGLFVGSSLILTTCGPGSLFLSYCVMSTLIYFVMQMMAEMTTYLPLPGNGPQAFVNDFLSTSFGFTVGYNYWYTFSILVAAEITAAAIVIEYWIKSVNVSVWITIFFFIIFGLNMISVAFFGEAEFWFASIKLITLSGLIILGVVLFFGGGPNHDRLGFRYWKEGAFLELPEVSGDGGKFLGFWWALVRSGFAFICSPELVSTSAGECAAPRRNLPKAARRFIWRLVFFYVCGTLIIGVIVSARDPRLLSALGGEDASGSAFVIGIQNAGIPVLNHIINAAILTSAASAGNSFLYSASRALFSIAHRGNAPKFLLKVNRFGVPYYCVLISSLFGLLAYLNAGEGSSNVFSWFMNICTISGFISWIMVGFAYLRWRKAIFFQGLWDRVPYKTIFQPYGTYYMITMIGLLTLTNGFRVFFEFNIGDFLASYVTFPILLALYFGHRFYEYKVNGVKHWVVPIEKIDVITGLDLIEEEEANYPPRVPRNFAERVWFWVA</sequence>
<keyword evidence="3" id="KW-0813">Transport</keyword>
<dbReference type="FunFam" id="1.20.1740.10:FF:000001">
    <property type="entry name" value="Amino acid permease"/>
    <property type="match status" value="1"/>
</dbReference>
<evidence type="ECO:0000256" key="1">
    <source>
        <dbReference type="ARBA" id="ARBA00004141"/>
    </source>
</evidence>
<evidence type="ECO:0000313" key="11">
    <source>
        <dbReference type="Proteomes" id="UP000694255"/>
    </source>
</evidence>
<evidence type="ECO:0000256" key="7">
    <source>
        <dbReference type="ARBA" id="ARBA00023136"/>
    </source>
</evidence>
<dbReference type="InterPro" id="IPR004841">
    <property type="entry name" value="AA-permease/SLC12A_dom"/>
</dbReference>